<dbReference type="Pfam" id="PF01759">
    <property type="entry name" value="NTR"/>
    <property type="match status" value="1"/>
</dbReference>
<comment type="subcellular location">
    <subcellularLocation>
        <location evidence="1">Secreted</location>
    </subcellularLocation>
</comment>
<dbReference type="Pfam" id="PF17790">
    <property type="entry name" value="MG1"/>
    <property type="match status" value="1"/>
</dbReference>
<dbReference type="PROSITE" id="PS00477">
    <property type="entry name" value="ALPHA_2_MACROGLOBULIN"/>
    <property type="match status" value="1"/>
</dbReference>
<dbReference type="Gene3D" id="1.50.10.20">
    <property type="match status" value="1"/>
</dbReference>
<dbReference type="EMBL" id="RCHS01003326">
    <property type="protein sequence ID" value="RMX42632.1"/>
    <property type="molecule type" value="Genomic_DNA"/>
</dbReference>
<reference evidence="12 13" key="1">
    <citation type="journal article" date="2018" name="Sci. Rep.">
        <title>Comparative analysis of the Pocillopora damicornis genome highlights role of immune system in coral evolution.</title>
        <authorList>
            <person name="Cunning R."/>
            <person name="Bay R.A."/>
            <person name="Gillette P."/>
            <person name="Baker A.C."/>
            <person name="Traylor-Knowles N."/>
        </authorList>
    </citation>
    <scope>NUCLEOTIDE SEQUENCE [LARGE SCALE GENOMIC DNA]</scope>
    <source>
        <strain evidence="12">RSMAS</strain>
        <tissue evidence="12">Whole animal</tissue>
    </source>
</reference>
<feature type="compositionally biased region" description="Basic and acidic residues" evidence="8">
    <location>
        <begin position="1223"/>
        <end position="1236"/>
    </location>
</feature>
<dbReference type="Gene3D" id="2.60.40.690">
    <property type="entry name" value="Alpha-macroglobulin, receptor-binding domain"/>
    <property type="match status" value="1"/>
</dbReference>
<keyword evidence="4" id="KW-0882">Thioester bond</keyword>
<dbReference type="InterPro" id="IPR019742">
    <property type="entry name" value="MacrogloblnA2_CS"/>
</dbReference>
<dbReference type="Gene3D" id="2.40.50.120">
    <property type="match status" value="1"/>
</dbReference>
<dbReference type="InterPro" id="IPR050473">
    <property type="entry name" value="A2M/Complement_sys"/>
</dbReference>
<dbReference type="InterPro" id="IPR011626">
    <property type="entry name" value="Alpha-macroglobulin_TED"/>
</dbReference>
<evidence type="ECO:0000256" key="3">
    <source>
        <dbReference type="ARBA" id="ARBA00022723"/>
    </source>
</evidence>
<dbReference type="SMART" id="SM01419">
    <property type="entry name" value="Thiol-ester_cl"/>
    <property type="match status" value="1"/>
</dbReference>
<keyword evidence="6" id="KW-1015">Disulfide bond</keyword>
<dbReference type="InterPro" id="IPR018933">
    <property type="entry name" value="Netrin_module_non-TIMP"/>
</dbReference>
<evidence type="ECO:0000256" key="2">
    <source>
        <dbReference type="ARBA" id="ARBA00022525"/>
    </source>
</evidence>
<evidence type="ECO:0000256" key="1">
    <source>
        <dbReference type="ARBA" id="ARBA00004613"/>
    </source>
</evidence>
<keyword evidence="2" id="KW-0964">Secreted</keyword>
<feature type="compositionally biased region" description="Polar residues" evidence="8">
    <location>
        <begin position="757"/>
        <end position="772"/>
    </location>
</feature>
<dbReference type="Pfam" id="PF07678">
    <property type="entry name" value="TED_complement"/>
    <property type="match status" value="1"/>
</dbReference>
<feature type="region of interest" description="Disordered" evidence="8">
    <location>
        <begin position="1213"/>
        <end position="1293"/>
    </location>
</feature>
<dbReference type="Gene3D" id="1.20.50.70">
    <property type="match status" value="1"/>
</dbReference>
<dbReference type="InterPro" id="IPR036595">
    <property type="entry name" value="A-macroglobulin_rcpt-bd_sf"/>
</dbReference>
<feature type="compositionally biased region" description="Basic residues" evidence="8">
    <location>
        <begin position="1246"/>
        <end position="1280"/>
    </location>
</feature>
<dbReference type="InterPro" id="IPR013783">
    <property type="entry name" value="Ig-like_fold"/>
</dbReference>
<feature type="domain" description="NTR" evidence="10">
    <location>
        <begin position="1386"/>
        <end position="1517"/>
    </location>
</feature>
<dbReference type="InterPro" id="IPR009056">
    <property type="entry name" value="Cyt_c-like_dom"/>
</dbReference>
<evidence type="ECO:0000313" key="13">
    <source>
        <dbReference type="Proteomes" id="UP000275408"/>
    </source>
</evidence>
<feature type="chain" id="PRO_5018290992" description="Anaphylatoxin-like domain-containing protein" evidence="9">
    <location>
        <begin position="24"/>
        <end position="1517"/>
    </location>
</feature>
<dbReference type="Gene3D" id="6.20.50.160">
    <property type="match status" value="1"/>
</dbReference>
<dbReference type="Gene3D" id="2.60.40.1930">
    <property type="match status" value="2"/>
</dbReference>
<feature type="domain" description="Cytochrome c" evidence="11">
    <location>
        <begin position="379"/>
        <end position="468"/>
    </location>
</feature>
<keyword evidence="9" id="KW-0732">Signal</keyword>
<dbReference type="InterPro" id="IPR040839">
    <property type="entry name" value="MG4"/>
</dbReference>
<dbReference type="Proteomes" id="UP000275408">
    <property type="component" value="Unassembled WGS sequence"/>
</dbReference>
<dbReference type="OrthoDB" id="6359008at2759"/>
<dbReference type="PANTHER" id="PTHR11412:SF166">
    <property type="entry name" value="NTR DOMAIN-CONTAINING PROTEIN"/>
    <property type="match status" value="1"/>
</dbReference>
<dbReference type="InterPro" id="IPR008930">
    <property type="entry name" value="Terpenoid_cyclase/PrenylTrfase"/>
</dbReference>
<evidence type="ECO:0000256" key="8">
    <source>
        <dbReference type="SAM" id="MobiDB-lite"/>
    </source>
</evidence>
<evidence type="ECO:0000256" key="6">
    <source>
        <dbReference type="ARBA" id="ARBA00023157"/>
    </source>
</evidence>
<evidence type="ECO:0000256" key="7">
    <source>
        <dbReference type="PROSITE-ProRule" id="PRU00433"/>
    </source>
</evidence>
<sequence length="1517" mass="170486">MTNVLTVALRFSIFLLIIGCTEAKRFAIIAPNVFHVGVEENVSVAVYDAMQPVTVKLYLQDYPFRRKTFSPNQVTLQPGKGSTSLLTVKVEPGNLPDIKSVDMRYVYLIAKSDDGHFQFHKEVKILLSFKNGMVFIQTDKPIYTPKQKDNFDGRGIISKELLLSNFIILGNWTVTATYGHQNIYNTSVQFEVKEYGFFDDVSVLPKFSVKLQVPPYILKTDKDVEVQLKASYTYGKPVVGSANVYLSIALKGKVIPIATQLVLLDEKGTATVEERVNFIKNVAGEIWFPEGGRLHVQADVTERATGEKETAVDKSCKFTSNPYLVEIIDTPKYFKPGMPFTVKVVVSLNEKPTESISVRLSATGKSLKEEKRLTTLEDKTIENGEAEFTVDACTDCQTIKIEVEAVKENIQPALANFVLQRFDAENGPLIVIRHPPSGKLKVDGKSNIETYRKNDDKAAVFSYVVEFTYEGKRGGETQNKVETQPAKNYVIKLKAPKGTRLGILGVDKSVYLLRNENRLNKERVLKAAKELDLGCGVGGGKNNRDIFKRAGVVIMTDNFVSDGRNGYGCDEDGSRRKRRSSADPVMKMCCEWGRKAGGNVTCAKLSLDANKNLPDDCREAFWTCCVETYGRNDSALLGRSGAPSVDDDERYLAEAKVYLRGNKDFCSTADDDSLVLIGILYPQPNDARSVAVPIIPKTAGKIEIEVTSILEIKEGNKDFWEKREVDAVKRELLVVPEGKENRTSRSFTLDPKGILNDDSNNGGHSSTTSPRNISIDFAIPPKAISGSTGAVVYLTGNPDEKSYRLQIFSNLDEFQANFYLLRNLLGPVINTTIEGGLEKFFRQPTGCGEQTMLFLAPNVYVLEYLMNTKQISGASAESAHRFIQSGYQRELNYRRDDRSFSAFGNERPGSTWLTAFVMKVFCKAKKFLGDEIEEKMLCESVGWLIENQRNDGAFPEVHHVIHREMVGGVYNSEGDVAMTAFVLSALLECNCKAVSQAHLLRATNFLESRYKNLNRPYSMALTAYALSLVDSREKVDANDRLLQRSQYDDVKKTRHWNTGGNALNVETAGYALMTQVLLGRTVYAGPIVTYITGQRQGGVGFVSTQDTVVALQALALHSEKTTGNNNLDLRVKVETEKGDVKEFHHINPENALLRREVKIPEQALPGKLFVETKGSGVGLLEVETRYNLPSSRDEICMFELSIKVVEIKGDEKENLLGPMQSDAAERERQEEEEKRNNNKNKQGGNGRKKGRGCKKIRNREKKKQCKRRGNNKGNPKKGKKPQSPPKYQPVKNIRLEVCTRYKKPDGKSKADREAYNAQSRLVRQWKTDLPQLDMIEESDRSLVLYLSEIPSDHELCVNVLFEKEFYVGAVQSVPVNVYDYYQPDKCPQDDPPIDNINKLKNIACTNYQYIIKGKLLLVDEVETMLEYVVEVVQIILKGNKKLKLRRKDGKKTRIEFTKRGTCRSLKLETNKEYLIMGRDEGGKYELDENSFVKLWPEVGENKAKLDKFAREFKPSKC</sequence>
<keyword evidence="5 7" id="KW-0408">Iron</keyword>
<keyword evidence="13" id="KW-1185">Reference proteome</keyword>
<dbReference type="SUPFAM" id="SSF50242">
    <property type="entry name" value="TIMP-like"/>
    <property type="match status" value="1"/>
</dbReference>
<comment type="caution">
    <text evidence="12">The sequence shown here is derived from an EMBL/GenBank/DDBJ whole genome shotgun (WGS) entry which is preliminary data.</text>
</comment>
<evidence type="ECO:0000259" key="11">
    <source>
        <dbReference type="PROSITE" id="PS51007"/>
    </source>
</evidence>
<dbReference type="Pfam" id="PF17791">
    <property type="entry name" value="MG3"/>
    <property type="match status" value="1"/>
</dbReference>
<keyword evidence="3 7" id="KW-0479">Metal-binding</keyword>
<dbReference type="SUPFAM" id="SSF47686">
    <property type="entry name" value="Anaphylotoxins (complement system)"/>
    <property type="match status" value="1"/>
</dbReference>
<protein>
    <recommendedName>
        <fullName evidence="14">Anaphylatoxin-like domain-containing protein</fullName>
    </recommendedName>
</protein>
<dbReference type="InterPro" id="IPR018081">
    <property type="entry name" value="Anaphylatoxin_comp_syst"/>
</dbReference>
<feature type="signal peptide" evidence="9">
    <location>
        <begin position="1"/>
        <end position="23"/>
    </location>
</feature>
<dbReference type="PROSITE" id="PS51007">
    <property type="entry name" value="CYTC"/>
    <property type="match status" value="1"/>
</dbReference>
<dbReference type="InterPro" id="IPR001134">
    <property type="entry name" value="Netrin_domain"/>
</dbReference>
<dbReference type="InterPro" id="IPR008993">
    <property type="entry name" value="TIMP-like_OB-fold"/>
</dbReference>
<dbReference type="GO" id="GO:0009055">
    <property type="term" value="F:electron transfer activity"/>
    <property type="evidence" value="ECO:0007669"/>
    <property type="project" value="InterPro"/>
</dbReference>
<dbReference type="Gene3D" id="2.60.40.10">
    <property type="entry name" value="Immunoglobulins"/>
    <property type="match status" value="2"/>
</dbReference>
<dbReference type="SUPFAM" id="SSF49410">
    <property type="entry name" value="Alpha-macroglobulin receptor domain"/>
    <property type="match status" value="1"/>
</dbReference>
<dbReference type="Gene3D" id="2.60.120.1540">
    <property type="match status" value="1"/>
</dbReference>
<keyword evidence="7" id="KW-0349">Heme</keyword>
<dbReference type="PANTHER" id="PTHR11412">
    <property type="entry name" value="MACROGLOBULIN / COMPLEMENT"/>
    <property type="match status" value="1"/>
</dbReference>
<evidence type="ECO:0000313" key="12">
    <source>
        <dbReference type="EMBL" id="RMX42632.1"/>
    </source>
</evidence>
<dbReference type="InterPro" id="IPR047565">
    <property type="entry name" value="Alpha-macroglob_thiol-ester_cl"/>
</dbReference>
<proteinExistence type="predicted"/>
<evidence type="ECO:0008006" key="14">
    <source>
        <dbReference type="Google" id="ProtNLM"/>
    </source>
</evidence>
<evidence type="ECO:0000256" key="5">
    <source>
        <dbReference type="ARBA" id="ARBA00023004"/>
    </source>
</evidence>
<dbReference type="InterPro" id="IPR041425">
    <property type="entry name" value="C3/4/5_MG1"/>
</dbReference>
<evidence type="ECO:0000256" key="9">
    <source>
        <dbReference type="SAM" id="SignalP"/>
    </source>
</evidence>
<organism evidence="12 13">
    <name type="scientific">Pocillopora damicornis</name>
    <name type="common">Cauliflower coral</name>
    <name type="synonym">Millepora damicornis</name>
    <dbReference type="NCBI Taxonomy" id="46731"/>
    <lineage>
        <taxon>Eukaryota</taxon>
        <taxon>Metazoa</taxon>
        <taxon>Cnidaria</taxon>
        <taxon>Anthozoa</taxon>
        <taxon>Hexacorallia</taxon>
        <taxon>Scleractinia</taxon>
        <taxon>Astrocoeniina</taxon>
        <taxon>Pocilloporidae</taxon>
        <taxon>Pocillopora</taxon>
    </lineage>
</organism>
<dbReference type="STRING" id="46731.A0A3M6TMP0"/>
<dbReference type="GO" id="GO:0020037">
    <property type="term" value="F:heme binding"/>
    <property type="evidence" value="ECO:0007669"/>
    <property type="project" value="InterPro"/>
</dbReference>
<dbReference type="SMART" id="SM01361">
    <property type="entry name" value="A2M_recep"/>
    <property type="match status" value="1"/>
</dbReference>
<dbReference type="CDD" id="cd02896">
    <property type="entry name" value="complement_C3_C4_C5"/>
    <property type="match status" value="1"/>
</dbReference>
<dbReference type="Pfam" id="PF07677">
    <property type="entry name" value="A2M_recep"/>
    <property type="match status" value="1"/>
</dbReference>
<dbReference type="GO" id="GO:0005615">
    <property type="term" value="C:extracellular space"/>
    <property type="evidence" value="ECO:0007669"/>
    <property type="project" value="InterPro"/>
</dbReference>
<dbReference type="GO" id="GO:0046872">
    <property type="term" value="F:metal ion binding"/>
    <property type="evidence" value="ECO:0007669"/>
    <property type="project" value="UniProtKB-KW"/>
</dbReference>
<dbReference type="InterPro" id="IPR041555">
    <property type="entry name" value="MG3"/>
</dbReference>
<evidence type="ECO:0000259" key="10">
    <source>
        <dbReference type="PROSITE" id="PS50189"/>
    </source>
</evidence>
<evidence type="ECO:0000256" key="4">
    <source>
        <dbReference type="ARBA" id="ARBA00022966"/>
    </source>
</evidence>
<feature type="region of interest" description="Disordered" evidence="8">
    <location>
        <begin position="744"/>
        <end position="772"/>
    </location>
</feature>
<dbReference type="SUPFAM" id="SSF48239">
    <property type="entry name" value="Terpenoid cyclases/Protein prenyltransferases"/>
    <property type="match status" value="1"/>
</dbReference>
<dbReference type="SMART" id="SM00643">
    <property type="entry name" value="C345C"/>
    <property type="match status" value="1"/>
</dbReference>
<accession>A0A3M6TMP0</accession>
<gene>
    <name evidence="12" type="ORF">pdam_00010273</name>
</gene>
<name>A0A3M6TMP0_POCDA</name>
<dbReference type="PROSITE" id="PS50189">
    <property type="entry name" value="NTR"/>
    <property type="match status" value="1"/>
</dbReference>
<dbReference type="Pfam" id="PF17789">
    <property type="entry name" value="MG4"/>
    <property type="match status" value="1"/>
</dbReference>
<dbReference type="InterPro" id="IPR009048">
    <property type="entry name" value="A-macroglobulin_rcpt-bd"/>
</dbReference>
<dbReference type="Gene3D" id="2.60.40.1940">
    <property type="match status" value="1"/>
</dbReference>